<dbReference type="Pfam" id="PF04198">
    <property type="entry name" value="Sugar-bind"/>
    <property type="match status" value="1"/>
</dbReference>
<feature type="domain" description="Sugar-binding" evidence="5">
    <location>
        <begin position="59"/>
        <end position="309"/>
    </location>
</feature>
<dbReference type="EMBL" id="AZFM01000022">
    <property type="protein sequence ID" value="KRL89524.1"/>
    <property type="molecule type" value="Genomic_DNA"/>
</dbReference>
<keyword evidence="4" id="KW-0804">Transcription</keyword>
<evidence type="ECO:0000256" key="3">
    <source>
        <dbReference type="ARBA" id="ARBA00023125"/>
    </source>
</evidence>
<evidence type="ECO:0000313" key="6">
    <source>
        <dbReference type="EMBL" id="KRL89524.1"/>
    </source>
</evidence>
<keyword evidence="2" id="KW-0805">Transcription regulation</keyword>
<protein>
    <submittedName>
        <fullName evidence="6">Transcriptional regulator</fullName>
    </submittedName>
</protein>
<evidence type="ECO:0000256" key="4">
    <source>
        <dbReference type="ARBA" id="ARBA00023163"/>
    </source>
</evidence>
<dbReference type="GO" id="GO:0003677">
    <property type="term" value="F:DNA binding"/>
    <property type="evidence" value="ECO:0007669"/>
    <property type="project" value="UniProtKB-KW"/>
</dbReference>
<dbReference type="InterPro" id="IPR051054">
    <property type="entry name" value="SorC_transcr_regulators"/>
</dbReference>
<sequence>MAQLTDEELASIAHDYYLSKLNIADISQKYNLSRYLITKALDDAEEKQIVRISIKRGVKRNEDLERKLQNRFSLKEVIVLNNLDTTNQDNEAIVSYAAKEIQSYLKSAKSAGMTWGTLMRDIINNFQEEQRPDLTFVQLLGQTINSDKRKNSLEQLAAQKYNSQSLLLPAPLYVINPNFLNNIQEEPFYQSLKNYYDKLDVIFSGLGTYEAFSTNKYLQKYYQQQLFKDIPTEEIVGMIFGRPYNIKGEFLGDFDHHVCGISLEDIMKTPVRFLVVKNRFKSKSLLGALRTGVVTNLVTNEGIAERILEEKK</sequence>
<name>A0A0R1UA58_9LACO</name>
<dbReference type="GO" id="GO:0030246">
    <property type="term" value="F:carbohydrate binding"/>
    <property type="evidence" value="ECO:0007669"/>
    <property type="project" value="InterPro"/>
</dbReference>
<evidence type="ECO:0000256" key="2">
    <source>
        <dbReference type="ARBA" id="ARBA00023015"/>
    </source>
</evidence>
<dbReference type="PANTHER" id="PTHR34294">
    <property type="entry name" value="TRANSCRIPTIONAL REGULATOR-RELATED"/>
    <property type="match status" value="1"/>
</dbReference>
<dbReference type="InterPro" id="IPR037171">
    <property type="entry name" value="NagB/RpiA_transferase-like"/>
</dbReference>
<dbReference type="PANTHER" id="PTHR34294:SF1">
    <property type="entry name" value="TRANSCRIPTIONAL REGULATOR LSRR"/>
    <property type="match status" value="1"/>
</dbReference>
<dbReference type="InterPro" id="IPR036388">
    <property type="entry name" value="WH-like_DNA-bd_sf"/>
</dbReference>
<reference evidence="6 7" key="1">
    <citation type="journal article" date="2015" name="Genome Announc.">
        <title>Expanding the biotechnology potential of lactobacilli through comparative genomics of 213 strains and associated genera.</title>
        <authorList>
            <person name="Sun Z."/>
            <person name="Harris H.M."/>
            <person name="McCann A."/>
            <person name="Guo C."/>
            <person name="Argimon S."/>
            <person name="Zhang W."/>
            <person name="Yang X."/>
            <person name="Jeffery I.B."/>
            <person name="Cooney J.C."/>
            <person name="Kagawa T.F."/>
            <person name="Liu W."/>
            <person name="Song Y."/>
            <person name="Salvetti E."/>
            <person name="Wrobel A."/>
            <person name="Rasinkangas P."/>
            <person name="Parkhill J."/>
            <person name="Rea M.C."/>
            <person name="O'Sullivan O."/>
            <person name="Ritari J."/>
            <person name="Douillard F.P."/>
            <person name="Paul Ross R."/>
            <person name="Yang R."/>
            <person name="Briner A.E."/>
            <person name="Felis G.E."/>
            <person name="de Vos W.M."/>
            <person name="Barrangou R."/>
            <person name="Klaenhammer T.R."/>
            <person name="Caufield P.W."/>
            <person name="Cui Y."/>
            <person name="Zhang H."/>
            <person name="O'Toole P.W."/>
        </authorList>
    </citation>
    <scope>NUCLEOTIDE SEQUENCE [LARGE SCALE GENOMIC DNA]</scope>
    <source>
        <strain evidence="6 7">DSM 16043</strain>
    </source>
</reference>
<dbReference type="InterPro" id="IPR007324">
    <property type="entry name" value="Sugar-bd_dom_put"/>
</dbReference>
<dbReference type="AlphaFoldDB" id="A0A0R1UA58"/>
<evidence type="ECO:0000313" key="7">
    <source>
        <dbReference type="Proteomes" id="UP000051036"/>
    </source>
</evidence>
<dbReference type="SUPFAM" id="SSF100950">
    <property type="entry name" value="NagB/RpiA/CoA transferase-like"/>
    <property type="match status" value="1"/>
</dbReference>
<dbReference type="STRING" id="1423763.FC46_GL000794"/>
<accession>A0A0R1UA58</accession>
<dbReference type="PATRIC" id="fig|1423763.3.peg.802"/>
<gene>
    <name evidence="6" type="ORF">FC46_GL000794</name>
</gene>
<dbReference type="OrthoDB" id="58802at2"/>
<dbReference type="RefSeq" id="WP_057799158.1">
    <property type="nucleotide sequence ID" value="NZ_AZFM01000022.1"/>
</dbReference>
<dbReference type="Proteomes" id="UP000051036">
    <property type="component" value="Unassembled WGS sequence"/>
</dbReference>
<keyword evidence="7" id="KW-1185">Reference proteome</keyword>
<organism evidence="6 7">
    <name type="scientific">Lactobacillus kalixensis DSM 16043</name>
    <dbReference type="NCBI Taxonomy" id="1423763"/>
    <lineage>
        <taxon>Bacteria</taxon>
        <taxon>Bacillati</taxon>
        <taxon>Bacillota</taxon>
        <taxon>Bacilli</taxon>
        <taxon>Lactobacillales</taxon>
        <taxon>Lactobacillaceae</taxon>
        <taxon>Lactobacillus</taxon>
    </lineage>
</organism>
<comment type="caution">
    <text evidence="6">The sequence shown here is derived from an EMBL/GenBank/DDBJ whole genome shotgun (WGS) entry which is preliminary data.</text>
</comment>
<dbReference type="Gene3D" id="3.40.50.1360">
    <property type="match status" value="1"/>
</dbReference>
<evidence type="ECO:0000259" key="5">
    <source>
        <dbReference type="Pfam" id="PF04198"/>
    </source>
</evidence>
<proteinExistence type="inferred from homology"/>
<comment type="similarity">
    <text evidence="1">Belongs to the SorC transcriptional regulatory family.</text>
</comment>
<dbReference type="Gene3D" id="1.10.10.10">
    <property type="entry name" value="Winged helix-like DNA-binding domain superfamily/Winged helix DNA-binding domain"/>
    <property type="match status" value="1"/>
</dbReference>
<evidence type="ECO:0000256" key="1">
    <source>
        <dbReference type="ARBA" id="ARBA00010466"/>
    </source>
</evidence>
<keyword evidence="3" id="KW-0238">DNA-binding</keyword>